<dbReference type="InterPro" id="IPR016181">
    <property type="entry name" value="Acyl_CoA_acyltransferase"/>
</dbReference>
<dbReference type="PANTHER" id="PTHR43877">
    <property type="entry name" value="AMINOALKYLPHOSPHONATE N-ACETYLTRANSFERASE-RELATED-RELATED"/>
    <property type="match status" value="1"/>
</dbReference>
<comment type="caution">
    <text evidence="4">The sequence shown here is derived from an EMBL/GenBank/DDBJ whole genome shotgun (WGS) entry which is preliminary data.</text>
</comment>
<sequence>MSLPLRILVAKRTPETAEKLAALGRQTFYETFAADNTPADMDAYLATTFGAEQQLQELQDPSVIFLLAQMQQELVGYAMLRLKSDLGLEPGKAVDNRLEIARLYVREDWVGTGLGAALMRRTLEEARAHGCRTVVLGVWERNTRAIGFYKRFGFKEIGQHDFTLGSDVQTDLILRKGL</sequence>
<evidence type="ECO:0000256" key="2">
    <source>
        <dbReference type="ARBA" id="ARBA00023315"/>
    </source>
</evidence>
<evidence type="ECO:0000259" key="3">
    <source>
        <dbReference type="PROSITE" id="PS51186"/>
    </source>
</evidence>
<protein>
    <submittedName>
        <fullName evidence="4">GNAT family N-acetyltransferase</fullName>
    </submittedName>
</protein>
<keyword evidence="1" id="KW-0808">Transferase</keyword>
<dbReference type="Gene3D" id="3.40.630.30">
    <property type="match status" value="1"/>
</dbReference>
<evidence type="ECO:0000313" key="5">
    <source>
        <dbReference type="Proteomes" id="UP000622017"/>
    </source>
</evidence>
<reference evidence="4 5" key="1">
    <citation type="submission" date="2020-08" db="EMBL/GenBank/DDBJ databases">
        <title>Hymenobacter sp.</title>
        <authorList>
            <person name="Kim M.K."/>
        </authorList>
    </citation>
    <scope>NUCLEOTIDE SEQUENCE [LARGE SCALE GENOMIC DNA]</scope>
    <source>
        <strain evidence="4 5">BT507</strain>
    </source>
</reference>
<dbReference type="RefSeq" id="WP_187320344.1">
    <property type="nucleotide sequence ID" value="NZ_JACSCY010000011.1"/>
</dbReference>
<keyword evidence="5" id="KW-1185">Reference proteome</keyword>
<name>A0ABR7MMH0_9BACT</name>
<organism evidence="4 5">
    <name type="scientific">Hymenobacter citatus</name>
    <dbReference type="NCBI Taxonomy" id="2763506"/>
    <lineage>
        <taxon>Bacteria</taxon>
        <taxon>Pseudomonadati</taxon>
        <taxon>Bacteroidota</taxon>
        <taxon>Cytophagia</taxon>
        <taxon>Cytophagales</taxon>
        <taxon>Hymenobacteraceae</taxon>
        <taxon>Hymenobacter</taxon>
    </lineage>
</organism>
<dbReference type="EMBL" id="JACSCY010000011">
    <property type="protein sequence ID" value="MBC6612089.1"/>
    <property type="molecule type" value="Genomic_DNA"/>
</dbReference>
<dbReference type="PROSITE" id="PS51186">
    <property type="entry name" value="GNAT"/>
    <property type="match status" value="1"/>
</dbReference>
<gene>
    <name evidence="4" type="ORF">H8B15_14260</name>
</gene>
<dbReference type="CDD" id="cd04301">
    <property type="entry name" value="NAT_SF"/>
    <property type="match status" value="1"/>
</dbReference>
<keyword evidence="2" id="KW-0012">Acyltransferase</keyword>
<dbReference type="InterPro" id="IPR050832">
    <property type="entry name" value="Bact_Acetyltransf"/>
</dbReference>
<feature type="domain" description="N-acetyltransferase" evidence="3">
    <location>
        <begin position="7"/>
        <end position="178"/>
    </location>
</feature>
<dbReference type="SUPFAM" id="SSF55729">
    <property type="entry name" value="Acyl-CoA N-acyltransferases (Nat)"/>
    <property type="match status" value="1"/>
</dbReference>
<evidence type="ECO:0000256" key="1">
    <source>
        <dbReference type="ARBA" id="ARBA00022679"/>
    </source>
</evidence>
<dbReference type="InterPro" id="IPR000182">
    <property type="entry name" value="GNAT_dom"/>
</dbReference>
<dbReference type="Proteomes" id="UP000622017">
    <property type="component" value="Unassembled WGS sequence"/>
</dbReference>
<evidence type="ECO:0000313" key="4">
    <source>
        <dbReference type="EMBL" id="MBC6612089.1"/>
    </source>
</evidence>
<proteinExistence type="predicted"/>
<dbReference type="Pfam" id="PF00583">
    <property type="entry name" value="Acetyltransf_1"/>
    <property type="match status" value="1"/>
</dbReference>
<accession>A0ABR7MMH0</accession>